<protein>
    <recommendedName>
        <fullName evidence="3">ParB/Sulfiredoxin domain-containing protein</fullName>
    </recommendedName>
</protein>
<evidence type="ECO:0000313" key="1">
    <source>
        <dbReference type="EMBL" id="WVX50737.1"/>
    </source>
</evidence>
<dbReference type="RefSeq" id="WP_187431480.1">
    <property type="nucleotide sequence ID" value="NZ_CP143423.1"/>
</dbReference>
<dbReference type="Proteomes" id="UP001318682">
    <property type="component" value="Chromosome"/>
</dbReference>
<reference evidence="2" key="2">
    <citation type="submission" date="2024-01" db="EMBL/GenBank/DDBJ databases">
        <title>Roseobacter fucihabitans sp. nov., isolated from the brown alga Fucus spiralis.</title>
        <authorList>
            <person name="Hahnke S."/>
            <person name="Berger M."/>
            <person name="Schlingloff A."/>
            <person name="Athale I."/>
            <person name="Neumann-Schaal M."/>
            <person name="Adenaya A."/>
            <person name="Poehlein A."/>
            <person name="Daniel R."/>
            <person name="Pertersen J."/>
            <person name="Brinkhoff T."/>
        </authorList>
    </citation>
    <scope>NUCLEOTIDE SEQUENCE [LARGE SCALE GENOMIC DNA]</scope>
    <source>
        <strain evidence="2">B14</strain>
    </source>
</reference>
<reference evidence="1 2" key="1">
    <citation type="submission" date="2015-07" db="EMBL/GenBank/DDBJ databases">
        <authorList>
            <person name="Voget S."/>
            <person name="Dogs M."/>
            <person name="Brinkhoff T.H."/>
            <person name="Daniel R."/>
        </authorList>
    </citation>
    <scope>NUCLEOTIDE SEQUENCE [LARGE SCALE GENOMIC DNA]</scope>
    <source>
        <strain evidence="1 2">B14</strain>
    </source>
</reference>
<proteinExistence type="predicted"/>
<accession>A0ABZ2BXD7</accession>
<gene>
    <name evidence="1" type="ORF">ROLI_038370</name>
</gene>
<organism evidence="1 2">
    <name type="scientific">Roseobacter fucihabitans</name>
    <dbReference type="NCBI Taxonomy" id="1537242"/>
    <lineage>
        <taxon>Bacteria</taxon>
        <taxon>Pseudomonadati</taxon>
        <taxon>Pseudomonadota</taxon>
        <taxon>Alphaproteobacteria</taxon>
        <taxon>Rhodobacterales</taxon>
        <taxon>Roseobacteraceae</taxon>
        <taxon>Roseobacter</taxon>
    </lineage>
</organism>
<sequence>MSSGSFENLPINDVQLDTSNPRIRRFLEIYDQTKIGESQIGLALNAPSSDAPSALADTTTPQRLRESIIANRGIRQPVIVNKRADGALVCIEGNTRLWIYRDLHKKGATGDWSKIPALVHSGLENESIDAIRLQAHLVGPRPWDAYSKARYLHDLQNKELMPLERIVALCGGNQRDVTRSIQAYSDMEEFFRPLCEPGEFNTERFSGFVEYQNPRVQEAILTSGFSGVDFAEWVKNERIGPLREVRQLPAVLKDKNARAIFLKDGMKMAVKVLDQDTENVDLQKATLGQLAAALESKTNQTSMAELRSFKEDDGATLRHIEAAMDALRFLQDQITGDA</sequence>
<keyword evidence="2" id="KW-1185">Reference proteome</keyword>
<evidence type="ECO:0000313" key="2">
    <source>
        <dbReference type="Proteomes" id="UP001318682"/>
    </source>
</evidence>
<evidence type="ECO:0008006" key="3">
    <source>
        <dbReference type="Google" id="ProtNLM"/>
    </source>
</evidence>
<dbReference type="Gene3D" id="3.90.1530.10">
    <property type="entry name" value="Conserved hypothetical protein from pyrococcus furiosus pfu- 392566-001, ParB domain"/>
    <property type="match status" value="1"/>
</dbReference>
<dbReference type="EMBL" id="CP143423">
    <property type="protein sequence ID" value="WVX50737.1"/>
    <property type="molecule type" value="Genomic_DNA"/>
</dbReference>
<name>A0ABZ2BXD7_9RHOB</name>